<keyword evidence="1" id="KW-0808">Transferase</keyword>
<evidence type="ECO:0000313" key="2">
    <source>
        <dbReference type="Proteomes" id="UP000321814"/>
    </source>
</evidence>
<sequence length="522" mass="59427">MMIGKFMLLNELKNYDHLYLNEKVWPTVDFHNWDAQNFEPLPVEQKTELLFSFSPLSAPVKLWYWMQWNLIAPEQVDKTDFYNLFRDLPLSQKYMVYSQLVRAGFVGKSQGIDTYPLFVVICDEFALAHSVIGQAAHLTADANEDVVFVLTNLFVGSSHGPTLTTLNYASALRRMGKHPIVISTTCVPKVTMYKYPLPAPVFFGNVRAEYFKNNTLFNIDHKTETELPGRVMVECWGEQFDFVQLAPMDDPEHLQELIQLVNSLNPRYILGVGAMNPVLELIAAKRPVLNIPCVTSLVTTPHSVPVLHRELTKSDELRLQHIDYKKPVLISRLPFRLRENKGLRTSSIEDRALNFVVVGHRLEQEIKADFIQTLVTLKTNFPQAAFVFIGPDNLTALPAMIQQCSYFTGLVSNAIELIGSCHFMLNPKRQGGGTSAIEAMSLGIPVLTEPFGDVYQYIGDAFVCCNDEERVEFIRTYLNESECRSFYDEHCRAVYDAATDTASLLQHLLLDFDQYIYQHFAV</sequence>
<evidence type="ECO:0000313" key="1">
    <source>
        <dbReference type="EMBL" id="TXK78352.1"/>
    </source>
</evidence>
<keyword evidence="2" id="KW-1185">Reference proteome</keyword>
<organism evidence="1 2">
    <name type="scientific">Rheinheimera tangshanensis</name>
    <dbReference type="NCBI Taxonomy" id="400153"/>
    <lineage>
        <taxon>Bacteria</taxon>
        <taxon>Pseudomonadati</taxon>
        <taxon>Pseudomonadota</taxon>
        <taxon>Gammaproteobacteria</taxon>
        <taxon>Chromatiales</taxon>
        <taxon>Chromatiaceae</taxon>
        <taxon>Rheinheimera</taxon>
    </lineage>
</organism>
<reference evidence="1 2" key="1">
    <citation type="submission" date="2019-08" db="EMBL/GenBank/DDBJ databases">
        <title>Draft genome analysis of Rheinheimera tangshanensis isolated from the roots of fresh rice plants (Oryza sativa).</title>
        <authorList>
            <person name="Yu Q."/>
            <person name="Qi Y."/>
            <person name="Zhang H."/>
            <person name="Pu J."/>
        </authorList>
    </citation>
    <scope>NUCLEOTIDE SEQUENCE [LARGE SCALE GENOMIC DNA]</scope>
    <source>
        <strain evidence="1 2">JA3-B52</strain>
    </source>
</reference>
<name>A0A5C8LS10_9GAMM</name>
<dbReference type="GO" id="GO:0016740">
    <property type="term" value="F:transferase activity"/>
    <property type="evidence" value="ECO:0007669"/>
    <property type="project" value="UniProtKB-KW"/>
</dbReference>
<dbReference type="Gene3D" id="3.40.50.2000">
    <property type="entry name" value="Glycogen Phosphorylase B"/>
    <property type="match status" value="1"/>
</dbReference>
<gene>
    <name evidence="1" type="ORF">FU839_16635</name>
</gene>
<comment type="caution">
    <text evidence="1">The sequence shown here is derived from an EMBL/GenBank/DDBJ whole genome shotgun (WGS) entry which is preliminary data.</text>
</comment>
<accession>A0A5C8LS10</accession>
<dbReference type="AlphaFoldDB" id="A0A5C8LS10"/>
<dbReference type="CDD" id="cd01635">
    <property type="entry name" value="Glycosyltransferase_GTB-type"/>
    <property type="match status" value="1"/>
</dbReference>
<dbReference type="Proteomes" id="UP000321814">
    <property type="component" value="Unassembled WGS sequence"/>
</dbReference>
<proteinExistence type="predicted"/>
<dbReference type="SUPFAM" id="SSF53756">
    <property type="entry name" value="UDP-Glycosyltransferase/glycogen phosphorylase"/>
    <property type="match status" value="1"/>
</dbReference>
<protein>
    <submittedName>
        <fullName evidence="1">Glycosyltransferase</fullName>
    </submittedName>
</protein>
<dbReference type="Pfam" id="PF13692">
    <property type="entry name" value="Glyco_trans_1_4"/>
    <property type="match status" value="1"/>
</dbReference>
<dbReference type="OrthoDB" id="1883113at2"/>
<dbReference type="EMBL" id="VRLR01000013">
    <property type="protein sequence ID" value="TXK78352.1"/>
    <property type="molecule type" value="Genomic_DNA"/>
</dbReference>